<protein>
    <recommendedName>
        <fullName evidence="2">DUF58 domain-containing protein</fullName>
    </recommendedName>
</protein>
<keyword evidence="1" id="KW-0812">Transmembrane</keyword>
<proteinExistence type="predicted"/>
<organism evidence="3 4">
    <name type="scientific">Chitinimonas prasina</name>
    <dbReference type="NCBI Taxonomy" id="1434937"/>
    <lineage>
        <taxon>Bacteria</taxon>
        <taxon>Pseudomonadati</taxon>
        <taxon>Pseudomonadota</taxon>
        <taxon>Betaproteobacteria</taxon>
        <taxon>Neisseriales</taxon>
        <taxon>Chitinibacteraceae</taxon>
        <taxon>Chitinimonas</taxon>
    </lineage>
</organism>
<dbReference type="SUPFAM" id="SSF53300">
    <property type="entry name" value="vWA-like"/>
    <property type="match status" value="1"/>
</dbReference>
<gene>
    <name evidence="3" type="ORF">GCM10007907_36280</name>
</gene>
<sequence length="434" mass="48849">MTPSRLLIWLVIGWAALGLAAGPLPQLALVWWIAGGALCLAALLDAILGWRPPQLRLERLTKPIWPVGHWGEVALVLHHEGGRSARLTLFDGYPAGWELVGLPHPTRLRAGRFVRFVYQLRAPERGEAQFAPAHVQLTSPLSLWQRRLRLGEASTIKVFPDFSKIMGHTLTATDQRLPQLGSIRKRRRGEGTDFRQLREYRQGDSMRAIDWKATARQLKPISREYQEERDQQVVFLLDSGRRMLARDGDTSHFDHALNAVLTLSWVAQKQGDAIGLMSFGQEERWMAPQKGRGGLDRLISGVYDLHAGEVAPDYLQAAQRLLDRLKKRAFVVLITNLRDEDDNAMREAHRLLSGKHLVMCASLREASLDDTQAAAVPDFNGALRLAATEHYLAERREAIKRLRMPAHSLIDVTPQRLAASLVDRYLAIKESGQL</sequence>
<feature type="domain" description="DUF58" evidence="2">
    <location>
        <begin position="197"/>
        <end position="369"/>
    </location>
</feature>
<evidence type="ECO:0000259" key="2">
    <source>
        <dbReference type="Pfam" id="PF01882"/>
    </source>
</evidence>
<dbReference type="Pfam" id="PF01882">
    <property type="entry name" value="DUF58"/>
    <property type="match status" value="1"/>
</dbReference>
<name>A0ABQ5YLI8_9NEIS</name>
<dbReference type="InterPro" id="IPR002881">
    <property type="entry name" value="DUF58"/>
</dbReference>
<dbReference type="RefSeq" id="WP_284197905.1">
    <property type="nucleotide sequence ID" value="NZ_BSOG01000005.1"/>
</dbReference>
<dbReference type="EMBL" id="BSOG01000005">
    <property type="protein sequence ID" value="GLR14838.1"/>
    <property type="molecule type" value="Genomic_DNA"/>
</dbReference>
<keyword evidence="1" id="KW-0472">Membrane</keyword>
<keyword evidence="1" id="KW-1133">Transmembrane helix</keyword>
<keyword evidence="4" id="KW-1185">Reference proteome</keyword>
<reference evidence="4" key="1">
    <citation type="journal article" date="2019" name="Int. J. Syst. Evol. Microbiol.">
        <title>The Global Catalogue of Microorganisms (GCM) 10K type strain sequencing project: providing services to taxonomists for standard genome sequencing and annotation.</title>
        <authorList>
            <consortium name="The Broad Institute Genomics Platform"/>
            <consortium name="The Broad Institute Genome Sequencing Center for Infectious Disease"/>
            <person name="Wu L."/>
            <person name="Ma J."/>
        </authorList>
    </citation>
    <scope>NUCLEOTIDE SEQUENCE [LARGE SCALE GENOMIC DNA]</scope>
    <source>
        <strain evidence="4">NBRC 110044</strain>
    </source>
</reference>
<accession>A0ABQ5YLI8</accession>
<evidence type="ECO:0000313" key="3">
    <source>
        <dbReference type="EMBL" id="GLR14838.1"/>
    </source>
</evidence>
<feature type="transmembrane region" description="Helical" evidence="1">
    <location>
        <begin position="31"/>
        <end position="50"/>
    </location>
</feature>
<dbReference type="PANTHER" id="PTHR33608">
    <property type="entry name" value="BLL2464 PROTEIN"/>
    <property type="match status" value="1"/>
</dbReference>
<dbReference type="PANTHER" id="PTHR33608:SF3">
    <property type="entry name" value="SLR2013 PROTEIN"/>
    <property type="match status" value="1"/>
</dbReference>
<evidence type="ECO:0000313" key="4">
    <source>
        <dbReference type="Proteomes" id="UP001156706"/>
    </source>
</evidence>
<dbReference type="Proteomes" id="UP001156706">
    <property type="component" value="Unassembled WGS sequence"/>
</dbReference>
<dbReference type="Gene3D" id="3.40.50.410">
    <property type="entry name" value="von Willebrand factor, type A domain"/>
    <property type="match status" value="1"/>
</dbReference>
<comment type="caution">
    <text evidence="3">The sequence shown here is derived from an EMBL/GenBank/DDBJ whole genome shotgun (WGS) entry which is preliminary data.</text>
</comment>
<dbReference type="InterPro" id="IPR036465">
    <property type="entry name" value="vWFA_dom_sf"/>
</dbReference>
<evidence type="ECO:0000256" key="1">
    <source>
        <dbReference type="SAM" id="Phobius"/>
    </source>
</evidence>